<dbReference type="InterPro" id="IPR000182">
    <property type="entry name" value="GNAT_dom"/>
</dbReference>
<dbReference type="Pfam" id="PF13302">
    <property type="entry name" value="Acetyltransf_3"/>
    <property type="match status" value="1"/>
</dbReference>
<gene>
    <name evidence="2" type="ORF">QU481_22300</name>
</gene>
<protein>
    <submittedName>
        <fullName evidence="2">GNAT family protein</fullName>
        <ecNumber evidence="2">2.-.-.-</ecNumber>
    </submittedName>
</protein>
<keyword evidence="2" id="KW-0808">Transferase</keyword>
<dbReference type="GO" id="GO:0016740">
    <property type="term" value="F:transferase activity"/>
    <property type="evidence" value="ECO:0007669"/>
    <property type="project" value="UniProtKB-KW"/>
</dbReference>
<dbReference type="PROSITE" id="PS51186">
    <property type="entry name" value="GNAT"/>
    <property type="match status" value="1"/>
</dbReference>
<dbReference type="PANTHER" id="PTHR43441:SF10">
    <property type="entry name" value="ACETYLTRANSFERASE"/>
    <property type="match status" value="1"/>
</dbReference>
<feature type="domain" description="N-acetyltransferase" evidence="1">
    <location>
        <begin position="18"/>
        <end position="185"/>
    </location>
</feature>
<reference evidence="2" key="1">
    <citation type="submission" date="2023-06" db="EMBL/GenBank/DDBJ databases">
        <authorList>
            <person name="Zhang S."/>
        </authorList>
    </citation>
    <scope>NUCLEOTIDE SEQUENCE</scope>
    <source>
        <strain evidence="2">SG2303</strain>
    </source>
</reference>
<dbReference type="InterPro" id="IPR051908">
    <property type="entry name" value="Ribosomal_N-acetyltransferase"/>
</dbReference>
<dbReference type="Gene3D" id="3.40.630.30">
    <property type="match status" value="1"/>
</dbReference>
<dbReference type="Proteomes" id="UP001168540">
    <property type="component" value="Unassembled WGS sequence"/>
</dbReference>
<dbReference type="EC" id="2.-.-.-" evidence="2"/>
<evidence type="ECO:0000313" key="3">
    <source>
        <dbReference type="Proteomes" id="UP001168540"/>
    </source>
</evidence>
<organism evidence="2 3">
    <name type="scientific">Crenobacter oryzisoli</name>
    <dbReference type="NCBI Taxonomy" id="3056844"/>
    <lineage>
        <taxon>Bacteria</taxon>
        <taxon>Pseudomonadati</taxon>
        <taxon>Pseudomonadota</taxon>
        <taxon>Betaproteobacteria</taxon>
        <taxon>Neisseriales</taxon>
        <taxon>Neisseriaceae</taxon>
        <taxon>Crenobacter</taxon>
    </lineage>
</organism>
<dbReference type="SUPFAM" id="SSF55729">
    <property type="entry name" value="Acyl-CoA N-acyltransferases (Nat)"/>
    <property type="match status" value="1"/>
</dbReference>
<name>A0ABT7XUU3_9NEIS</name>
<evidence type="ECO:0000313" key="2">
    <source>
        <dbReference type="EMBL" id="MDN0077556.1"/>
    </source>
</evidence>
<sequence length="192" mass="21644">MIEMLECPPDSLYRDDELEVRMLVLSDAPSLFEAVRASRTEIGEWESWCTPEYQLEHSFAYLLTSAAHRSAKLDYDYGLIDRASGKVIGFVAINQINRVHQFANLGYWVHSDYTGRGLAGKAARALARFGFAELGLFRLEIVVELGNSRSRRVAEKLGAKLEGVGRWRLNYRGEPCDAWLFSLLPGEVAEPT</sequence>
<dbReference type="RefSeq" id="WP_289832187.1">
    <property type="nucleotide sequence ID" value="NZ_JAUEDK010000074.1"/>
</dbReference>
<dbReference type="EMBL" id="JAUEDK010000074">
    <property type="protein sequence ID" value="MDN0077556.1"/>
    <property type="molecule type" value="Genomic_DNA"/>
</dbReference>
<proteinExistence type="predicted"/>
<keyword evidence="3" id="KW-1185">Reference proteome</keyword>
<evidence type="ECO:0000259" key="1">
    <source>
        <dbReference type="PROSITE" id="PS51186"/>
    </source>
</evidence>
<dbReference type="InterPro" id="IPR016181">
    <property type="entry name" value="Acyl_CoA_acyltransferase"/>
</dbReference>
<comment type="caution">
    <text evidence="2">The sequence shown here is derived from an EMBL/GenBank/DDBJ whole genome shotgun (WGS) entry which is preliminary data.</text>
</comment>
<accession>A0ABT7XUU3</accession>
<dbReference type="PANTHER" id="PTHR43441">
    <property type="entry name" value="RIBOSOMAL-PROTEIN-SERINE ACETYLTRANSFERASE"/>
    <property type="match status" value="1"/>
</dbReference>